<evidence type="ECO:0000313" key="1">
    <source>
        <dbReference type="EMBL" id="CAB4996200.1"/>
    </source>
</evidence>
<proteinExistence type="predicted"/>
<name>A0A6J7NRS7_9ZZZZ</name>
<dbReference type="EMBL" id="CAFBOZ010000036">
    <property type="protein sequence ID" value="CAB4996200.1"/>
    <property type="molecule type" value="Genomic_DNA"/>
</dbReference>
<organism evidence="1">
    <name type="scientific">freshwater metagenome</name>
    <dbReference type="NCBI Taxonomy" id="449393"/>
    <lineage>
        <taxon>unclassified sequences</taxon>
        <taxon>metagenomes</taxon>
        <taxon>ecological metagenomes</taxon>
    </lineage>
</organism>
<gene>
    <name evidence="1" type="ORF">UFOPK3992_00373</name>
</gene>
<protein>
    <submittedName>
        <fullName evidence="1">Unannotated protein</fullName>
    </submittedName>
</protein>
<accession>A0A6J7NRS7</accession>
<reference evidence="1" key="1">
    <citation type="submission" date="2020-05" db="EMBL/GenBank/DDBJ databases">
        <authorList>
            <person name="Chiriac C."/>
            <person name="Salcher M."/>
            <person name="Ghai R."/>
            <person name="Kavagutti S V."/>
        </authorList>
    </citation>
    <scope>NUCLEOTIDE SEQUENCE</scope>
</reference>
<dbReference type="AlphaFoldDB" id="A0A6J7NRS7"/>
<sequence>MTSSDLDFLAVHGLAVRKAGGPPTVADLLGTDEQSVSDAFDRATEAGRMIGARGTFMCTPAGQAWLAEQYPVLYADARANGQLTEAYERFERVNTDLLALFTDWQTVPTAGGSVVNDHSDADYDHGIIDRLGALHEKAERVVGRCAEAESRLTRYLERLASAYDRVLAGETDYVSGVRIDSYHTVWFELHEDLLRMLGRTRQE</sequence>